<dbReference type="EMBL" id="QASN01000006">
    <property type="protein sequence ID" value="PTU75689.1"/>
    <property type="molecule type" value="Genomic_DNA"/>
</dbReference>
<dbReference type="RefSeq" id="WP_108105166.1">
    <property type="nucleotide sequence ID" value="NZ_QASN01000006.1"/>
</dbReference>
<dbReference type="Proteomes" id="UP000244064">
    <property type="component" value="Unassembled WGS sequence"/>
</dbReference>
<evidence type="ECO:0008006" key="3">
    <source>
        <dbReference type="Google" id="ProtNLM"/>
    </source>
</evidence>
<keyword evidence="2" id="KW-1185">Reference proteome</keyword>
<evidence type="ECO:0000313" key="1">
    <source>
        <dbReference type="EMBL" id="PTU75689.1"/>
    </source>
</evidence>
<proteinExistence type="predicted"/>
<dbReference type="InterPro" id="IPR011990">
    <property type="entry name" value="TPR-like_helical_dom_sf"/>
</dbReference>
<gene>
    <name evidence="1" type="ORF">DBO85_03175</name>
</gene>
<evidence type="ECO:0000313" key="2">
    <source>
        <dbReference type="Proteomes" id="UP000244064"/>
    </source>
</evidence>
<dbReference type="Gene3D" id="1.25.40.10">
    <property type="entry name" value="Tetratricopeptide repeat domain"/>
    <property type="match status" value="1"/>
</dbReference>
<dbReference type="OrthoDB" id="7024154at2"/>
<dbReference type="SUPFAM" id="SSF81901">
    <property type="entry name" value="HCP-like"/>
    <property type="match status" value="1"/>
</dbReference>
<organism evidence="1 2">
    <name type="scientific">Pseudomonas mangrovi</name>
    <dbReference type="NCBI Taxonomy" id="2161748"/>
    <lineage>
        <taxon>Bacteria</taxon>
        <taxon>Pseudomonadati</taxon>
        <taxon>Pseudomonadota</taxon>
        <taxon>Gammaproteobacteria</taxon>
        <taxon>Pseudomonadales</taxon>
        <taxon>Pseudomonadaceae</taxon>
        <taxon>Pseudomonas</taxon>
    </lineage>
</organism>
<reference evidence="1 2" key="1">
    <citation type="submission" date="2018-04" db="EMBL/GenBank/DDBJ databases">
        <title>Pseudomonas sp. nov., isolated from mangrove soil.</title>
        <authorList>
            <person name="Chen C."/>
        </authorList>
    </citation>
    <scope>NUCLEOTIDE SEQUENCE [LARGE SCALE GENOMIC DNA]</scope>
    <source>
        <strain evidence="1 2">TC-11</strain>
    </source>
</reference>
<name>A0A2T5PD78_9PSED</name>
<protein>
    <recommendedName>
        <fullName evidence="3">Sel1 repeat family protein</fullName>
    </recommendedName>
</protein>
<accession>A0A2T5PD78</accession>
<sequence>MLWKLRARLGYWLARRLFHWSWAMRQPRLWQWIQGQFARLAALGDPAAQSFYGHILLFRGQGFGAREEGLRLLRLAATAGDPKSAYQLGVVALTADLNSESDAAETARWWRVAADAGHPLAAKRLAQLLESGATGLAADPVAAAVYAERAKQLGL</sequence>
<dbReference type="AlphaFoldDB" id="A0A2T5PD78"/>
<comment type="caution">
    <text evidence="1">The sequence shown here is derived from an EMBL/GenBank/DDBJ whole genome shotgun (WGS) entry which is preliminary data.</text>
</comment>